<dbReference type="EMBL" id="CABPRJ010001925">
    <property type="protein sequence ID" value="VVC41756.1"/>
    <property type="molecule type" value="Genomic_DNA"/>
</dbReference>
<dbReference type="AlphaFoldDB" id="A0A5E4NAN7"/>
<accession>A0A5E4NAN7</accession>
<sequence>MIRPIALYSCETWATTKTDKQNLARFERKVLRQIFGPRRNQNTGDYEQRKNEEVINMLEDSDIIATMKIKRISWAGHIWRGREQTIGQVIYWKPKSKRSLGRQDKDG</sequence>
<evidence type="ECO:0000313" key="1">
    <source>
        <dbReference type="EMBL" id="VVC41756.1"/>
    </source>
</evidence>
<dbReference type="Proteomes" id="UP000325440">
    <property type="component" value="Unassembled WGS sequence"/>
</dbReference>
<proteinExistence type="predicted"/>
<dbReference type="OrthoDB" id="6617084at2759"/>
<protein>
    <submittedName>
        <fullName evidence="1">Uncharacterized protein</fullName>
    </submittedName>
</protein>
<gene>
    <name evidence="1" type="ORF">CINCED_3A016126</name>
</gene>
<keyword evidence="2" id="KW-1185">Reference proteome</keyword>
<name>A0A5E4NAN7_9HEMI</name>
<reference evidence="1 2" key="1">
    <citation type="submission" date="2019-08" db="EMBL/GenBank/DDBJ databases">
        <authorList>
            <person name="Alioto T."/>
            <person name="Alioto T."/>
            <person name="Gomez Garrido J."/>
        </authorList>
    </citation>
    <scope>NUCLEOTIDE SEQUENCE [LARGE SCALE GENOMIC DNA]</scope>
</reference>
<evidence type="ECO:0000313" key="2">
    <source>
        <dbReference type="Proteomes" id="UP000325440"/>
    </source>
</evidence>
<organism evidence="1 2">
    <name type="scientific">Cinara cedri</name>
    <dbReference type="NCBI Taxonomy" id="506608"/>
    <lineage>
        <taxon>Eukaryota</taxon>
        <taxon>Metazoa</taxon>
        <taxon>Ecdysozoa</taxon>
        <taxon>Arthropoda</taxon>
        <taxon>Hexapoda</taxon>
        <taxon>Insecta</taxon>
        <taxon>Pterygota</taxon>
        <taxon>Neoptera</taxon>
        <taxon>Paraneoptera</taxon>
        <taxon>Hemiptera</taxon>
        <taxon>Sternorrhyncha</taxon>
        <taxon>Aphidomorpha</taxon>
        <taxon>Aphidoidea</taxon>
        <taxon>Aphididae</taxon>
        <taxon>Lachninae</taxon>
        <taxon>Cinara</taxon>
    </lineage>
</organism>